<protein>
    <recommendedName>
        <fullName evidence="3">Lipoprotein</fullName>
    </recommendedName>
</protein>
<sequence length="268" mass="27523">MSHNTSPPPIRRVTYGLGAAALAASLFGCSPSGQINSLNEAKQIAAACPPGKQIAGRAAIDVSGERLAVAGDQGRLAPVRSLAERVAVCGGHLRIDVFAATAGATAALYDSDLHAQGATEIARLRRVPGMVEEVMAAVTKNLPVAANTLPRAGTDVLAQFTLASEYIRQLDPSGDRYVLDLVISSGGVQTVGTSLSDPSLTPEQAMQLADRVVAPNLSGATVRLTDVGKTPGRSLPTSYVDALKAFYTKACQASRAASCAVVTDAAGR</sequence>
<dbReference type="EMBL" id="VMSD01000019">
    <property type="protein sequence ID" value="KAF0835703.1"/>
    <property type="molecule type" value="Genomic_DNA"/>
</dbReference>
<name>A0ABQ6YF29_9NOCA</name>
<evidence type="ECO:0000313" key="1">
    <source>
        <dbReference type="EMBL" id="KAF0835703.1"/>
    </source>
</evidence>
<proteinExistence type="predicted"/>
<keyword evidence="2" id="KW-1185">Reference proteome</keyword>
<evidence type="ECO:0000313" key="2">
    <source>
        <dbReference type="Proteomes" id="UP000798951"/>
    </source>
</evidence>
<dbReference type="Proteomes" id="UP000798951">
    <property type="component" value="Unassembled WGS sequence"/>
</dbReference>
<dbReference type="RefSeq" id="WP_157102211.1">
    <property type="nucleotide sequence ID" value="NZ_VMSD01000019.1"/>
</dbReference>
<organism evidence="1 2">
    <name type="scientific">Nocardia caishijiensis</name>
    <dbReference type="NCBI Taxonomy" id="184756"/>
    <lineage>
        <taxon>Bacteria</taxon>
        <taxon>Bacillati</taxon>
        <taxon>Actinomycetota</taxon>
        <taxon>Actinomycetes</taxon>
        <taxon>Mycobacteriales</taxon>
        <taxon>Nocardiaceae</taxon>
        <taxon>Nocardia</taxon>
    </lineage>
</organism>
<accession>A0ABQ6YF29</accession>
<reference evidence="1 2" key="1">
    <citation type="submission" date="2019-07" db="EMBL/GenBank/DDBJ databases">
        <title>Genomic Encyclopedia of Type Strains, Phase IV (KMG-IV): sequencing the most valuable type-strain genomes for metagenomic binning, comparative biology and taxonomic classification.</title>
        <authorList>
            <person name="Goeker M."/>
        </authorList>
    </citation>
    <scope>NUCLEOTIDE SEQUENCE [LARGE SCALE GENOMIC DNA]</scope>
    <source>
        <strain evidence="1 2">DSM 44831</strain>
    </source>
</reference>
<gene>
    <name evidence="1" type="ORF">FNL39_1195</name>
</gene>
<evidence type="ECO:0008006" key="3">
    <source>
        <dbReference type="Google" id="ProtNLM"/>
    </source>
</evidence>
<comment type="caution">
    <text evidence="1">The sequence shown here is derived from an EMBL/GenBank/DDBJ whole genome shotgun (WGS) entry which is preliminary data.</text>
</comment>